<sequence>MTFLSQDIAFLKCPNPVNFSFDYVDTAPCISGVNYSYVVLRGCVTPSDLMDLCSVEMMTLLRVSPEHQYFENWERKTSFIEIHADLAFGFELSWFDGVYCVHCPHGCYLENNHVYCIRWKSKIDVGYGLRIWLPKIMPVVSKNSSH</sequence>
<keyword evidence="2" id="KW-1185">Reference proteome</keyword>
<organism evidence="1 2">
    <name type="scientific">Hevea brasiliensis</name>
    <name type="common">Para rubber tree</name>
    <name type="synonym">Siphonia brasiliensis</name>
    <dbReference type="NCBI Taxonomy" id="3981"/>
    <lineage>
        <taxon>Eukaryota</taxon>
        <taxon>Viridiplantae</taxon>
        <taxon>Streptophyta</taxon>
        <taxon>Embryophyta</taxon>
        <taxon>Tracheophyta</taxon>
        <taxon>Spermatophyta</taxon>
        <taxon>Magnoliopsida</taxon>
        <taxon>eudicotyledons</taxon>
        <taxon>Gunneridae</taxon>
        <taxon>Pentapetalae</taxon>
        <taxon>rosids</taxon>
        <taxon>fabids</taxon>
        <taxon>Malpighiales</taxon>
        <taxon>Euphorbiaceae</taxon>
        <taxon>Crotonoideae</taxon>
        <taxon>Micrandreae</taxon>
        <taxon>Hevea</taxon>
    </lineage>
</organism>
<name>A0A6A6NA53_HEVBR</name>
<accession>A0A6A6NA53</accession>
<dbReference type="Proteomes" id="UP000467840">
    <property type="component" value="Chromosome 11"/>
</dbReference>
<proteinExistence type="predicted"/>
<evidence type="ECO:0000313" key="2">
    <source>
        <dbReference type="Proteomes" id="UP000467840"/>
    </source>
</evidence>
<dbReference type="EMBL" id="JAAGAX010000002">
    <property type="protein sequence ID" value="KAF2322184.1"/>
    <property type="molecule type" value="Genomic_DNA"/>
</dbReference>
<comment type="caution">
    <text evidence="1">The sequence shown here is derived from an EMBL/GenBank/DDBJ whole genome shotgun (WGS) entry which is preliminary data.</text>
</comment>
<reference evidence="1 2" key="1">
    <citation type="journal article" date="2020" name="Mol. Plant">
        <title>The Chromosome-Based Rubber Tree Genome Provides New Insights into Spurge Genome Evolution and Rubber Biosynthesis.</title>
        <authorList>
            <person name="Liu J."/>
            <person name="Shi C."/>
            <person name="Shi C.C."/>
            <person name="Li W."/>
            <person name="Zhang Q.J."/>
            <person name="Zhang Y."/>
            <person name="Li K."/>
            <person name="Lu H.F."/>
            <person name="Shi C."/>
            <person name="Zhu S.T."/>
            <person name="Xiao Z.Y."/>
            <person name="Nan H."/>
            <person name="Yue Y."/>
            <person name="Zhu X.G."/>
            <person name="Wu Y."/>
            <person name="Hong X.N."/>
            <person name="Fan G.Y."/>
            <person name="Tong Y."/>
            <person name="Zhang D."/>
            <person name="Mao C.L."/>
            <person name="Liu Y.L."/>
            <person name="Hao S.J."/>
            <person name="Liu W.Q."/>
            <person name="Lv M.Q."/>
            <person name="Zhang H.B."/>
            <person name="Liu Y."/>
            <person name="Hu-Tang G.R."/>
            <person name="Wang J.P."/>
            <person name="Wang J.H."/>
            <person name="Sun Y.H."/>
            <person name="Ni S.B."/>
            <person name="Chen W.B."/>
            <person name="Zhang X.C."/>
            <person name="Jiao Y.N."/>
            <person name="Eichler E.E."/>
            <person name="Li G.H."/>
            <person name="Liu X."/>
            <person name="Gao L.Z."/>
        </authorList>
    </citation>
    <scope>NUCLEOTIDE SEQUENCE [LARGE SCALE GENOMIC DNA]</scope>
    <source>
        <strain evidence="2">cv. GT1</strain>
        <tissue evidence="1">Leaf</tissue>
    </source>
</reference>
<evidence type="ECO:0000313" key="1">
    <source>
        <dbReference type="EMBL" id="KAF2322184.1"/>
    </source>
</evidence>
<protein>
    <submittedName>
        <fullName evidence="1">Uncharacterized protein</fullName>
    </submittedName>
</protein>
<dbReference type="AlphaFoldDB" id="A0A6A6NA53"/>
<gene>
    <name evidence="1" type="ORF">GH714_008282</name>
</gene>